<protein>
    <recommendedName>
        <fullName evidence="1">SAWADEE domain-containing protein</fullName>
    </recommendedName>
</protein>
<reference evidence="3" key="1">
    <citation type="journal article" date="2010" name="Nat. Biotechnol.">
        <title>Draft genome sequence of the oilseed species Ricinus communis.</title>
        <authorList>
            <person name="Chan A.P."/>
            <person name="Crabtree J."/>
            <person name="Zhao Q."/>
            <person name="Lorenzi H."/>
            <person name="Orvis J."/>
            <person name="Puiu D."/>
            <person name="Melake-Berhan A."/>
            <person name="Jones K.M."/>
            <person name="Redman J."/>
            <person name="Chen G."/>
            <person name="Cahoon E.B."/>
            <person name="Gedil M."/>
            <person name="Stanke M."/>
            <person name="Haas B.J."/>
            <person name="Wortman J.R."/>
            <person name="Fraser-Liggett C.M."/>
            <person name="Ravel J."/>
            <person name="Rabinowicz P.D."/>
        </authorList>
    </citation>
    <scope>NUCLEOTIDE SEQUENCE [LARGE SCALE GENOMIC DNA]</scope>
    <source>
        <strain evidence="3">cv. Hale</strain>
    </source>
</reference>
<dbReference type="STRING" id="3988.B9SGN5"/>
<name>B9SGN5_RICCO</name>
<dbReference type="EMBL" id="EQ973954">
    <property type="protein sequence ID" value="EEF37281.1"/>
    <property type="molecule type" value="Genomic_DNA"/>
</dbReference>
<dbReference type="Proteomes" id="UP000008311">
    <property type="component" value="Unassembled WGS sequence"/>
</dbReference>
<dbReference type="GO" id="GO:0003682">
    <property type="term" value="F:chromatin binding"/>
    <property type="evidence" value="ECO:0007669"/>
    <property type="project" value="InterPro"/>
</dbReference>
<evidence type="ECO:0000313" key="3">
    <source>
        <dbReference type="Proteomes" id="UP000008311"/>
    </source>
</evidence>
<dbReference type="PANTHER" id="PTHR36384">
    <property type="entry name" value="SAWADEE PROTEIN"/>
    <property type="match status" value="1"/>
</dbReference>
<feature type="domain" description="SAWADEE" evidence="1">
    <location>
        <begin position="1"/>
        <end position="114"/>
    </location>
</feature>
<organism evidence="2 3">
    <name type="scientific">Ricinus communis</name>
    <name type="common">Castor bean</name>
    <dbReference type="NCBI Taxonomy" id="3988"/>
    <lineage>
        <taxon>Eukaryota</taxon>
        <taxon>Viridiplantae</taxon>
        <taxon>Streptophyta</taxon>
        <taxon>Embryophyta</taxon>
        <taxon>Tracheophyta</taxon>
        <taxon>Spermatophyta</taxon>
        <taxon>Magnoliopsida</taxon>
        <taxon>eudicotyledons</taxon>
        <taxon>Gunneridae</taxon>
        <taxon>Pentapetalae</taxon>
        <taxon>rosids</taxon>
        <taxon>fabids</taxon>
        <taxon>Malpighiales</taxon>
        <taxon>Euphorbiaceae</taxon>
        <taxon>Acalyphoideae</taxon>
        <taxon>Acalypheae</taxon>
        <taxon>Ricinus</taxon>
    </lineage>
</organism>
<accession>B9SGN5</accession>
<evidence type="ECO:0000259" key="1">
    <source>
        <dbReference type="Pfam" id="PF16719"/>
    </source>
</evidence>
<keyword evidence="3" id="KW-1185">Reference proteome</keyword>
<dbReference type="AlphaFoldDB" id="B9SGN5"/>
<dbReference type="InParanoid" id="B9SGN5"/>
<dbReference type="Pfam" id="PF16719">
    <property type="entry name" value="SAWADEE"/>
    <property type="match status" value="1"/>
</dbReference>
<proteinExistence type="predicted"/>
<gene>
    <name evidence="2" type="ORF">RCOM_0554430</name>
</gene>
<dbReference type="InterPro" id="IPR032001">
    <property type="entry name" value="SAWADEE_dom"/>
</dbReference>
<sequence length="116" mass="13718">MEFQCPEDNAWYDVNLFCDGKELTVHYTNFSEEYDEKYDVDVFNNMEELEEFRARFRLSSVQIQDHDCKLICQVVEVLNEEHKFKKQVGGGGGKKKKKKSVCTYVVTWQHGPLREN</sequence>
<evidence type="ECO:0000313" key="2">
    <source>
        <dbReference type="EMBL" id="EEF37281.1"/>
    </source>
</evidence>
<dbReference type="PANTHER" id="PTHR36384:SF1">
    <property type="entry name" value="SAWADEE PROTEIN"/>
    <property type="match status" value="1"/>
</dbReference>